<protein>
    <submittedName>
        <fullName evidence="2">Extracellular solute-binding protein</fullName>
    </submittedName>
</protein>
<evidence type="ECO:0000256" key="1">
    <source>
        <dbReference type="SAM" id="SignalP"/>
    </source>
</evidence>
<dbReference type="PROSITE" id="PS51257">
    <property type="entry name" value="PROKAR_LIPOPROTEIN"/>
    <property type="match status" value="1"/>
</dbReference>
<dbReference type="Proteomes" id="UP000288024">
    <property type="component" value="Unassembled WGS sequence"/>
</dbReference>
<dbReference type="Pfam" id="PF01547">
    <property type="entry name" value="SBP_bac_1"/>
    <property type="match status" value="1"/>
</dbReference>
<dbReference type="GeneID" id="87617413"/>
<name>A0A3S2UUB6_9BACI</name>
<organism evidence="2 3">
    <name type="scientific">Niallia taxi</name>
    <dbReference type="NCBI Taxonomy" id="2499688"/>
    <lineage>
        <taxon>Bacteria</taxon>
        <taxon>Bacillati</taxon>
        <taxon>Bacillota</taxon>
        <taxon>Bacilli</taxon>
        <taxon>Bacillales</taxon>
        <taxon>Bacillaceae</taxon>
        <taxon>Niallia</taxon>
    </lineage>
</organism>
<feature type="chain" id="PRO_5038817601" evidence="1">
    <location>
        <begin position="22"/>
        <end position="429"/>
    </location>
</feature>
<gene>
    <name evidence="2" type="ORF">EM808_22330</name>
</gene>
<comment type="caution">
    <text evidence="2">The sequence shown here is derived from an EMBL/GenBank/DDBJ whole genome shotgun (WGS) entry which is preliminary data.</text>
</comment>
<dbReference type="InterPro" id="IPR006059">
    <property type="entry name" value="SBP"/>
</dbReference>
<dbReference type="PANTHER" id="PTHR43649">
    <property type="entry name" value="ARABINOSE-BINDING PROTEIN-RELATED"/>
    <property type="match status" value="1"/>
</dbReference>
<dbReference type="PANTHER" id="PTHR43649:SF11">
    <property type="entry name" value="ABC TRANSPORTER SUBSTRATE-BINDING PROTEIN YESO-RELATED"/>
    <property type="match status" value="1"/>
</dbReference>
<dbReference type="EMBL" id="RZTZ01000013">
    <property type="protein sequence ID" value="RVT58257.1"/>
    <property type="molecule type" value="Genomic_DNA"/>
</dbReference>
<dbReference type="RefSeq" id="WP_127740943.1">
    <property type="nucleotide sequence ID" value="NZ_CAJCKN010000164.1"/>
</dbReference>
<keyword evidence="1" id="KW-0732">Signal</keyword>
<dbReference type="AlphaFoldDB" id="A0A3S2UUB6"/>
<keyword evidence="3" id="KW-1185">Reference proteome</keyword>
<sequence length="429" mass="47894">MKKLGIIALSFILLFSLAACSSSGKETSGGKDDKITLRVAWWGGQPRHDYTMKVIEMYEKAHPNIEIEAEFANFDDYWKKLAPMAAANQLPDIIQMDTAYLSQYGEKGQLEDLTKYTEDGTIDVSSIDENTISGGKIGDNLYGFNLGSNVLSVITNDDMLTDSGVELNDEAWTWDQFVQMATDVQKSTDKYGTNGMNPADVFFPYYLRTQGERFYNEAGNGLAYKDDQLFVDYFNMQLDLVDAKAFPTPDVQAQVKGLEDDFIVKGNAAMTWNWSNQYLGFAQLTDSPLSLNLPPEQADNTALFLKPSMYFSVPKSSEHKEEAAKFIDFFVNDVEANKLIKGDRGVPVSSKVIEAIKPELTEEETKIFEYVERASQNASKADPPDPLGSAEVMKALKDVSEQILFKKITPDAGAKTFRTKAEEILARNK</sequence>
<evidence type="ECO:0000313" key="3">
    <source>
        <dbReference type="Proteomes" id="UP000288024"/>
    </source>
</evidence>
<feature type="signal peptide" evidence="1">
    <location>
        <begin position="1"/>
        <end position="21"/>
    </location>
</feature>
<dbReference type="Gene3D" id="3.40.190.10">
    <property type="entry name" value="Periplasmic binding protein-like II"/>
    <property type="match status" value="2"/>
</dbReference>
<dbReference type="InterPro" id="IPR050490">
    <property type="entry name" value="Bact_solute-bd_prot1"/>
</dbReference>
<proteinExistence type="predicted"/>
<accession>A0A3S2UUB6</accession>
<reference evidence="2 3" key="1">
    <citation type="submission" date="2019-01" db="EMBL/GenBank/DDBJ databases">
        <title>Bacillus sp. M5HDSG1-1, whole genome shotgun sequence.</title>
        <authorList>
            <person name="Tuo L."/>
        </authorList>
    </citation>
    <scope>NUCLEOTIDE SEQUENCE [LARGE SCALE GENOMIC DNA]</scope>
    <source>
        <strain evidence="2 3">M5HDSG1-1</strain>
    </source>
</reference>
<dbReference type="SUPFAM" id="SSF53850">
    <property type="entry name" value="Periplasmic binding protein-like II"/>
    <property type="match status" value="1"/>
</dbReference>
<evidence type="ECO:0000313" key="2">
    <source>
        <dbReference type="EMBL" id="RVT58257.1"/>
    </source>
</evidence>